<dbReference type="Gene3D" id="1.20.950.20">
    <property type="entry name" value="Transmembrane di-heme cytochromes, Chain C"/>
    <property type="match status" value="2"/>
</dbReference>
<dbReference type="InterPro" id="IPR016174">
    <property type="entry name" value="Di-haem_cyt_TM"/>
</dbReference>
<dbReference type="InterPro" id="IPR052168">
    <property type="entry name" value="Cytochrome_b561_oxidase"/>
</dbReference>
<evidence type="ECO:0000256" key="2">
    <source>
        <dbReference type="ARBA" id="ARBA00004651"/>
    </source>
</evidence>
<comment type="similarity">
    <text evidence="12">Belongs to the cytochrome b561 family.</text>
</comment>
<evidence type="ECO:0000313" key="15">
    <source>
        <dbReference type="EMBL" id="MDX6850235.1"/>
    </source>
</evidence>
<keyword evidence="6 13" id="KW-0812">Transmembrane</keyword>
<comment type="caution">
    <text evidence="15">The sequence shown here is derived from an EMBL/GenBank/DDBJ whole genome shotgun (WGS) entry which is preliminary data.</text>
</comment>
<dbReference type="Pfam" id="PF01292">
    <property type="entry name" value="Ni_hydr_CYTB"/>
    <property type="match status" value="1"/>
</dbReference>
<evidence type="ECO:0000259" key="14">
    <source>
        <dbReference type="Pfam" id="PF01292"/>
    </source>
</evidence>
<protein>
    <submittedName>
        <fullName evidence="15">Cytochrome b</fullName>
    </submittedName>
</protein>
<dbReference type="SUPFAM" id="SSF81342">
    <property type="entry name" value="Transmembrane di-heme cytochromes"/>
    <property type="match status" value="1"/>
</dbReference>
<proteinExistence type="inferred from homology"/>
<dbReference type="PANTHER" id="PTHR30529:SF1">
    <property type="entry name" value="CYTOCHROME B561 HOMOLOG 2"/>
    <property type="match status" value="1"/>
</dbReference>
<keyword evidence="11 13" id="KW-0472">Membrane</keyword>
<evidence type="ECO:0000256" key="5">
    <source>
        <dbReference type="ARBA" id="ARBA00022617"/>
    </source>
</evidence>
<feature type="domain" description="Cytochrome b561 bacterial/Ni-hydrogenase" evidence="14">
    <location>
        <begin position="10"/>
        <end position="180"/>
    </location>
</feature>
<evidence type="ECO:0000256" key="6">
    <source>
        <dbReference type="ARBA" id="ARBA00022692"/>
    </source>
</evidence>
<name>A0ABU4RZP1_9GAMM</name>
<evidence type="ECO:0000256" key="1">
    <source>
        <dbReference type="ARBA" id="ARBA00001970"/>
    </source>
</evidence>
<comment type="subcellular location">
    <subcellularLocation>
        <location evidence="2">Cell membrane</location>
        <topology evidence="2">Multi-pass membrane protein</topology>
    </subcellularLocation>
</comment>
<sequence>MNPSTSKKTLSARVLHWSVAFTILLLIPMGFYMSDGHAYWLYDWHKTISMLLLVILVFRVLYRLIQGWPEASGDYTKFEQVTARVVHWLLLVAVLVLPISGIMYSGLGGFGVPVFGLEVIPSNYINGEAQAYSAYWSDIGKEIHSLSGWILSGVVVLHVAGALKHHMVDKDNTLKRMLRG</sequence>
<feature type="transmembrane region" description="Helical" evidence="13">
    <location>
        <begin position="85"/>
        <end position="107"/>
    </location>
</feature>
<evidence type="ECO:0000256" key="12">
    <source>
        <dbReference type="ARBA" id="ARBA00037975"/>
    </source>
</evidence>
<dbReference type="PANTHER" id="PTHR30529">
    <property type="entry name" value="CYTOCHROME B561"/>
    <property type="match status" value="1"/>
</dbReference>
<keyword evidence="4" id="KW-1003">Cell membrane</keyword>
<dbReference type="InterPro" id="IPR011577">
    <property type="entry name" value="Cyt_b561_bac/Ni-Hgenase"/>
</dbReference>
<keyword evidence="7" id="KW-0479">Metal-binding</keyword>
<evidence type="ECO:0000256" key="4">
    <source>
        <dbReference type="ARBA" id="ARBA00022475"/>
    </source>
</evidence>
<feature type="transmembrane region" description="Helical" evidence="13">
    <location>
        <begin position="12"/>
        <end position="32"/>
    </location>
</feature>
<dbReference type="Proteomes" id="UP001273505">
    <property type="component" value="Unassembled WGS sequence"/>
</dbReference>
<keyword evidence="10" id="KW-0408">Iron</keyword>
<keyword evidence="9 13" id="KW-1133">Transmembrane helix</keyword>
<comment type="cofactor">
    <cofactor evidence="1">
        <name>heme b</name>
        <dbReference type="ChEBI" id="CHEBI:60344"/>
    </cofactor>
</comment>
<keyword evidence="8" id="KW-0249">Electron transport</keyword>
<evidence type="ECO:0000256" key="3">
    <source>
        <dbReference type="ARBA" id="ARBA00022448"/>
    </source>
</evidence>
<reference evidence="15 16" key="1">
    <citation type="submission" date="2023-11" db="EMBL/GenBank/DDBJ databases">
        <title>Gilvimarinus fulvus sp. nov., isolated from the surface of Kelp.</title>
        <authorList>
            <person name="Sun Y.Y."/>
            <person name="Gong Y."/>
            <person name="Du Z.J."/>
        </authorList>
    </citation>
    <scope>NUCLEOTIDE SEQUENCE [LARGE SCALE GENOMIC DNA]</scope>
    <source>
        <strain evidence="15 16">SDUM040013</strain>
    </source>
</reference>
<evidence type="ECO:0000256" key="8">
    <source>
        <dbReference type="ARBA" id="ARBA00022982"/>
    </source>
</evidence>
<dbReference type="RefSeq" id="WP_302720863.1">
    <property type="nucleotide sequence ID" value="NZ_JAULRU010000215.1"/>
</dbReference>
<gene>
    <name evidence="15" type="ORF">SCD92_12750</name>
</gene>
<dbReference type="EMBL" id="JAXAFO010000021">
    <property type="protein sequence ID" value="MDX6850235.1"/>
    <property type="molecule type" value="Genomic_DNA"/>
</dbReference>
<feature type="transmembrane region" description="Helical" evidence="13">
    <location>
        <begin position="44"/>
        <end position="65"/>
    </location>
</feature>
<accession>A0ABU4RZP1</accession>
<feature type="transmembrane region" description="Helical" evidence="13">
    <location>
        <begin position="146"/>
        <end position="163"/>
    </location>
</feature>
<evidence type="ECO:0000313" key="16">
    <source>
        <dbReference type="Proteomes" id="UP001273505"/>
    </source>
</evidence>
<organism evidence="15 16">
    <name type="scientific">Gilvimarinus gilvus</name>
    <dbReference type="NCBI Taxonomy" id="3058038"/>
    <lineage>
        <taxon>Bacteria</taxon>
        <taxon>Pseudomonadati</taxon>
        <taxon>Pseudomonadota</taxon>
        <taxon>Gammaproteobacteria</taxon>
        <taxon>Cellvibrionales</taxon>
        <taxon>Cellvibrionaceae</taxon>
        <taxon>Gilvimarinus</taxon>
    </lineage>
</organism>
<evidence type="ECO:0000256" key="9">
    <source>
        <dbReference type="ARBA" id="ARBA00022989"/>
    </source>
</evidence>
<evidence type="ECO:0000256" key="7">
    <source>
        <dbReference type="ARBA" id="ARBA00022723"/>
    </source>
</evidence>
<evidence type="ECO:0000256" key="10">
    <source>
        <dbReference type="ARBA" id="ARBA00023004"/>
    </source>
</evidence>
<evidence type="ECO:0000256" key="11">
    <source>
        <dbReference type="ARBA" id="ARBA00023136"/>
    </source>
</evidence>
<keyword evidence="16" id="KW-1185">Reference proteome</keyword>
<keyword evidence="5" id="KW-0349">Heme</keyword>
<evidence type="ECO:0000256" key="13">
    <source>
        <dbReference type="SAM" id="Phobius"/>
    </source>
</evidence>
<keyword evidence="3" id="KW-0813">Transport</keyword>